<organism evidence="7 8">
    <name type="scientific">Enemella evansiae</name>
    <dbReference type="NCBI Taxonomy" id="2016499"/>
    <lineage>
        <taxon>Bacteria</taxon>
        <taxon>Bacillati</taxon>
        <taxon>Actinomycetota</taxon>
        <taxon>Actinomycetes</taxon>
        <taxon>Propionibacteriales</taxon>
        <taxon>Propionibacteriaceae</taxon>
        <taxon>Enemella</taxon>
    </lineage>
</organism>
<evidence type="ECO:0000256" key="1">
    <source>
        <dbReference type="ARBA" id="ARBA00022722"/>
    </source>
</evidence>
<keyword evidence="4" id="KW-0460">Magnesium</keyword>
<keyword evidence="2" id="KW-0479">Metal-binding</keyword>
<dbReference type="GO" id="GO:0004518">
    <property type="term" value="F:nuclease activity"/>
    <property type="evidence" value="ECO:0007669"/>
    <property type="project" value="UniProtKB-KW"/>
</dbReference>
<name>A0A255GWI6_9ACTN</name>
<dbReference type="GO" id="GO:0016787">
    <property type="term" value="F:hydrolase activity"/>
    <property type="evidence" value="ECO:0007669"/>
    <property type="project" value="UniProtKB-KW"/>
</dbReference>
<comment type="caution">
    <text evidence="7">The sequence shown here is derived from an EMBL/GenBank/DDBJ whole genome shotgun (WGS) entry which is preliminary data.</text>
</comment>
<dbReference type="SUPFAM" id="SSF88723">
    <property type="entry name" value="PIN domain-like"/>
    <property type="match status" value="1"/>
</dbReference>
<feature type="domain" description="VapC50 C-terminal" evidence="6">
    <location>
        <begin position="125"/>
        <end position="179"/>
    </location>
</feature>
<dbReference type="Pfam" id="PF26343">
    <property type="entry name" value="VapC50_C"/>
    <property type="match status" value="1"/>
</dbReference>
<dbReference type="InterPro" id="IPR029060">
    <property type="entry name" value="PIN-like_dom_sf"/>
</dbReference>
<proteinExistence type="predicted"/>
<dbReference type="Proteomes" id="UP000215896">
    <property type="component" value="Unassembled WGS sequence"/>
</dbReference>
<evidence type="ECO:0000313" key="8">
    <source>
        <dbReference type="Proteomes" id="UP000215896"/>
    </source>
</evidence>
<keyword evidence="1" id="KW-0540">Nuclease</keyword>
<evidence type="ECO:0000256" key="2">
    <source>
        <dbReference type="ARBA" id="ARBA00022723"/>
    </source>
</evidence>
<feature type="domain" description="PIN" evidence="5">
    <location>
        <begin position="5"/>
        <end position="106"/>
    </location>
</feature>
<evidence type="ECO:0000259" key="6">
    <source>
        <dbReference type="Pfam" id="PF26343"/>
    </source>
</evidence>
<evidence type="ECO:0000259" key="5">
    <source>
        <dbReference type="Pfam" id="PF13470"/>
    </source>
</evidence>
<dbReference type="InterPro" id="IPR058652">
    <property type="entry name" value="VapC50_C"/>
</dbReference>
<accession>A0A255GWI6</accession>
<keyword evidence="8" id="KW-1185">Reference proteome</keyword>
<evidence type="ECO:0000256" key="3">
    <source>
        <dbReference type="ARBA" id="ARBA00022801"/>
    </source>
</evidence>
<gene>
    <name evidence="7" type="ORF">CGZ94_02760</name>
</gene>
<dbReference type="EMBL" id="NMVO01000001">
    <property type="protein sequence ID" value="OYO17814.1"/>
    <property type="molecule type" value="Genomic_DNA"/>
</dbReference>
<evidence type="ECO:0000256" key="4">
    <source>
        <dbReference type="ARBA" id="ARBA00022842"/>
    </source>
</evidence>
<keyword evidence="3" id="KW-0378">Hydrolase</keyword>
<protein>
    <submittedName>
        <fullName evidence="7">PIN domain-containing protein</fullName>
    </submittedName>
</protein>
<dbReference type="GO" id="GO:0046872">
    <property type="term" value="F:metal ion binding"/>
    <property type="evidence" value="ECO:0007669"/>
    <property type="project" value="UniProtKB-KW"/>
</dbReference>
<evidence type="ECO:0000313" key="7">
    <source>
        <dbReference type="EMBL" id="OYO17814.1"/>
    </source>
</evidence>
<dbReference type="RefSeq" id="WP_094359171.1">
    <property type="nucleotide sequence ID" value="NZ_NMVK01000020.1"/>
</dbReference>
<dbReference type="OrthoDB" id="113459at2"/>
<sequence length="186" mass="20825">MRFPVFLDTNVLYPVSLADTLLRLAEAEVIRPHWSADVMKELVRNLGLRIPEDMADKRARAMQTAFPEAMVTGYEALIDAMGNDPKDRHVLAAAVHSDCEVIVTFDASGFSSNALAPHHLVAVHPDEFLLDQLDLYPGLVRRALERQAAATARPHLTTLDLMDHLNQIGLHGFAAQLRRRWPDMAR</sequence>
<dbReference type="AlphaFoldDB" id="A0A255GWI6"/>
<reference evidence="7 8" key="1">
    <citation type="submission" date="2017-07" db="EMBL/GenBank/DDBJ databases">
        <title>Draft whole genome sequences of clinical Proprionibacteriaceae strains.</title>
        <authorList>
            <person name="Bernier A.-M."/>
            <person name="Bernard K."/>
            <person name="Domingo M.-C."/>
        </authorList>
    </citation>
    <scope>NUCLEOTIDE SEQUENCE [LARGE SCALE GENOMIC DNA]</scope>
    <source>
        <strain evidence="7 8">NML 030167</strain>
    </source>
</reference>
<dbReference type="Pfam" id="PF13470">
    <property type="entry name" value="PIN_3"/>
    <property type="match status" value="1"/>
</dbReference>
<dbReference type="InterPro" id="IPR002716">
    <property type="entry name" value="PIN_dom"/>
</dbReference>